<evidence type="ECO:0000256" key="9">
    <source>
        <dbReference type="ARBA" id="ARBA00023136"/>
    </source>
</evidence>
<comment type="similarity">
    <text evidence="2">Belongs to the cytochrome c oxidase IV family.</text>
</comment>
<dbReference type="GO" id="GO:0005743">
    <property type="term" value="C:mitochondrial inner membrane"/>
    <property type="evidence" value="ECO:0007669"/>
    <property type="project" value="UniProtKB-SubCell"/>
</dbReference>
<dbReference type="InterPro" id="IPR036639">
    <property type="entry name" value="Cyt_c_oxidase_su4_sf"/>
</dbReference>
<protein>
    <submittedName>
        <fullName evidence="11">Cytochrome c oxidase polypeptide 5, mitochondrial</fullName>
        <ecNumber evidence="11">1.9.3.1</ecNumber>
    </submittedName>
</protein>
<evidence type="ECO:0000256" key="3">
    <source>
        <dbReference type="ARBA" id="ARBA00022692"/>
    </source>
</evidence>
<evidence type="ECO:0000256" key="10">
    <source>
        <dbReference type="SAM" id="Phobius"/>
    </source>
</evidence>
<feature type="transmembrane region" description="Helical" evidence="10">
    <location>
        <begin position="119"/>
        <end position="141"/>
    </location>
</feature>
<dbReference type="SUPFAM" id="SSF81406">
    <property type="entry name" value="Mitochondrial cytochrome c oxidase subunit IV"/>
    <property type="match status" value="1"/>
</dbReference>
<dbReference type="GO" id="GO:0016491">
    <property type="term" value="F:oxidoreductase activity"/>
    <property type="evidence" value="ECO:0007669"/>
    <property type="project" value="UniProtKB-KW"/>
</dbReference>
<evidence type="ECO:0000256" key="7">
    <source>
        <dbReference type="ARBA" id="ARBA00023002"/>
    </source>
</evidence>
<keyword evidence="5" id="KW-0809">Transit peptide</keyword>
<dbReference type="EC" id="1.9.3.1" evidence="11"/>
<dbReference type="VEuPathDB" id="FungiDB:DNF11_0860"/>
<sequence length="184" mass="20672">MLGSVRAALPRMIPRTLPASSRSILTKSERWTPASIRDAQNLIQGPNALELPKVLPHIEAAWPKLSREEQYSVYKQLEEVQRKNWKELTRDEMRGAYYVAYGEHGPRKNLSPPGTGMKVFLGTVLGVSLGLTIFFSIRSIARAPPKTMTREYQEQMTARAKENNLNPMYGVSSEGYKGKGHVTV</sequence>
<dbReference type="OrthoDB" id="186013at2759"/>
<organism evidence="11 12">
    <name type="scientific">Malassezia restricta (strain ATCC 96810 / NBRC 103918 / CBS 7877)</name>
    <name type="common">Seborrheic dermatitis infection agent</name>
    <dbReference type="NCBI Taxonomy" id="425264"/>
    <lineage>
        <taxon>Eukaryota</taxon>
        <taxon>Fungi</taxon>
        <taxon>Dikarya</taxon>
        <taxon>Basidiomycota</taxon>
        <taxon>Ustilaginomycotina</taxon>
        <taxon>Malasseziomycetes</taxon>
        <taxon>Malasseziales</taxon>
        <taxon>Malasseziaceae</taxon>
        <taxon>Malassezia</taxon>
    </lineage>
</organism>
<evidence type="ECO:0000256" key="2">
    <source>
        <dbReference type="ARBA" id="ARBA00008135"/>
    </source>
</evidence>
<evidence type="ECO:0000256" key="8">
    <source>
        <dbReference type="ARBA" id="ARBA00023128"/>
    </source>
</evidence>
<keyword evidence="8" id="KW-0496">Mitochondrion</keyword>
<keyword evidence="3 10" id="KW-0812">Transmembrane</keyword>
<dbReference type="EMBL" id="CP033149">
    <property type="protein sequence ID" value="AYO41810.1"/>
    <property type="molecule type" value="Genomic_DNA"/>
</dbReference>
<proteinExistence type="inferred from homology"/>
<name>A0A3G2S1G2_MALR7</name>
<evidence type="ECO:0000256" key="1">
    <source>
        <dbReference type="ARBA" id="ARBA00004434"/>
    </source>
</evidence>
<dbReference type="Gene3D" id="1.10.442.10">
    <property type="entry name" value="Cytochrome c oxidase subunit IV"/>
    <property type="match status" value="1"/>
</dbReference>
<evidence type="ECO:0000256" key="4">
    <source>
        <dbReference type="ARBA" id="ARBA00022792"/>
    </source>
</evidence>
<dbReference type="PANTHER" id="PTHR10707:SF10">
    <property type="entry name" value="CYTOCHROME C OXIDASE SUBUNIT 4"/>
    <property type="match status" value="1"/>
</dbReference>
<gene>
    <name evidence="11" type="primary">cya-4</name>
    <name evidence="11" type="ORF">DNF11_0860</name>
</gene>
<dbReference type="Pfam" id="PF02936">
    <property type="entry name" value="COX4"/>
    <property type="match status" value="1"/>
</dbReference>
<dbReference type="PANTHER" id="PTHR10707">
    <property type="entry name" value="CYTOCHROME C OXIDASE SUBUNIT IV"/>
    <property type="match status" value="1"/>
</dbReference>
<comment type="subcellular location">
    <subcellularLocation>
        <location evidence="1">Mitochondrion inner membrane</location>
        <topology evidence="1">Single-pass membrane protein</topology>
    </subcellularLocation>
</comment>
<keyword evidence="9 10" id="KW-0472">Membrane</keyword>
<keyword evidence="12" id="KW-1185">Reference proteome</keyword>
<evidence type="ECO:0000313" key="12">
    <source>
        <dbReference type="Proteomes" id="UP000269793"/>
    </source>
</evidence>
<reference evidence="11 12" key="1">
    <citation type="submission" date="2018-10" db="EMBL/GenBank/DDBJ databases">
        <title>Complete genome sequence of Malassezia restricta CBS 7877.</title>
        <authorList>
            <person name="Morand S.C."/>
            <person name="Bertignac M."/>
            <person name="Iltis A."/>
            <person name="Kolder I."/>
            <person name="Pirovano W."/>
            <person name="Jourdain R."/>
            <person name="Clavaud C."/>
        </authorList>
    </citation>
    <scope>NUCLEOTIDE SEQUENCE [LARGE SCALE GENOMIC DNA]</scope>
    <source>
        <strain evidence="11 12">CBS 7877</strain>
    </source>
</reference>
<dbReference type="AlphaFoldDB" id="A0A3G2S1G2"/>
<dbReference type="STRING" id="425264.A0A3G2S1G2"/>
<keyword evidence="7 11" id="KW-0560">Oxidoreductase</keyword>
<keyword evidence="6 10" id="KW-1133">Transmembrane helix</keyword>
<dbReference type="InterPro" id="IPR004203">
    <property type="entry name" value="Cyt_c_oxidase_su4_fam"/>
</dbReference>
<accession>A0A3G2S1G2</accession>
<dbReference type="GO" id="GO:0045277">
    <property type="term" value="C:respiratory chain complex IV"/>
    <property type="evidence" value="ECO:0007669"/>
    <property type="project" value="InterPro"/>
</dbReference>
<keyword evidence="4" id="KW-0999">Mitochondrion inner membrane</keyword>
<evidence type="ECO:0000256" key="6">
    <source>
        <dbReference type="ARBA" id="ARBA00022989"/>
    </source>
</evidence>
<dbReference type="Proteomes" id="UP000269793">
    <property type="component" value="Chromosome II"/>
</dbReference>
<evidence type="ECO:0000313" key="11">
    <source>
        <dbReference type="EMBL" id="AYO41810.1"/>
    </source>
</evidence>
<dbReference type="GO" id="GO:0006123">
    <property type="term" value="P:mitochondrial electron transport, cytochrome c to oxygen"/>
    <property type="evidence" value="ECO:0007669"/>
    <property type="project" value="InterPro"/>
</dbReference>
<evidence type="ECO:0000256" key="5">
    <source>
        <dbReference type="ARBA" id="ARBA00022946"/>
    </source>
</evidence>